<keyword evidence="6" id="KW-0442">Lipid degradation</keyword>
<evidence type="ECO:0000256" key="4">
    <source>
        <dbReference type="ARBA" id="ARBA00022729"/>
    </source>
</evidence>
<evidence type="ECO:0000256" key="5">
    <source>
        <dbReference type="ARBA" id="ARBA00022801"/>
    </source>
</evidence>
<gene>
    <name evidence="8" type="ORF">GH714_039791</name>
</gene>
<evidence type="ECO:0008006" key="10">
    <source>
        <dbReference type="Google" id="ProtNLM"/>
    </source>
</evidence>
<dbReference type="GO" id="GO:0005576">
    <property type="term" value="C:extracellular region"/>
    <property type="evidence" value="ECO:0007669"/>
    <property type="project" value="UniProtKB-SubCell"/>
</dbReference>
<evidence type="ECO:0000256" key="2">
    <source>
        <dbReference type="ARBA" id="ARBA00008668"/>
    </source>
</evidence>
<dbReference type="GO" id="GO:0016787">
    <property type="term" value="F:hydrolase activity"/>
    <property type="evidence" value="ECO:0007669"/>
    <property type="project" value="UniProtKB-KW"/>
</dbReference>
<keyword evidence="3" id="KW-0964">Secreted</keyword>
<comment type="similarity">
    <text evidence="2">Belongs to the 'GDSL' lipolytic enzyme family.</text>
</comment>
<evidence type="ECO:0000256" key="3">
    <source>
        <dbReference type="ARBA" id="ARBA00022525"/>
    </source>
</evidence>
<comment type="caution">
    <text evidence="8">The sequence shown here is derived from an EMBL/GenBank/DDBJ whole genome shotgun (WGS) entry which is preliminary data.</text>
</comment>
<name>A0A6A6MG95_HEVBR</name>
<keyword evidence="7" id="KW-0443">Lipid metabolism</keyword>
<accession>A0A6A6MG95</accession>
<dbReference type="PANTHER" id="PTHR45650:SF4">
    <property type="entry name" value="GDSL-LIKE LIPASE_ACYLHYDROLASE FAMILY PROTEIN, EXPRESSED"/>
    <property type="match status" value="1"/>
</dbReference>
<protein>
    <recommendedName>
        <fullName evidence="10">GDSL esterase/lipase</fullName>
    </recommendedName>
</protein>
<evidence type="ECO:0000256" key="7">
    <source>
        <dbReference type="ARBA" id="ARBA00023098"/>
    </source>
</evidence>
<dbReference type="AlphaFoldDB" id="A0A6A6MG95"/>
<keyword evidence="4" id="KW-0732">Signal</keyword>
<dbReference type="GO" id="GO:0016042">
    <property type="term" value="P:lipid catabolic process"/>
    <property type="evidence" value="ECO:0007669"/>
    <property type="project" value="UniProtKB-KW"/>
</dbReference>
<dbReference type="EMBL" id="JAAGAX010000006">
    <property type="protein sequence ID" value="KAF2312730.1"/>
    <property type="molecule type" value="Genomic_DNA"/>
</dbReference>
<evidence type="ECO:0000313" key="9">
    <source>
        <dbReference type="Proteomes" id="UP000467840"/>
    </source>
</evidence>
<dbReference type="InterPro" id="IPR051238">
    <property type="entry name" value="GDSL_esterase/lipase"/>
</dbReference>
<proteinExistence type="inferred from homology"/>
<evidence type="ECO:0000313" key="8">
    <source>
        <dbReference type="EMBL" id="KAF2312730.1"/>
    </source>
</evidence>
<reference evidence="8 9" key="1">
    <citation type="journal article" date="2020" name="Mol. Plant">
        <title>The Chromosome-Based Rubber Tree Genome Provides New Insights into Spurge Genome Evolution and Rubber Biosynthesis.</title>
        <authorList>
            <person name="Liu J."/>
            <person name="Shi C."/>
            <person name="Shi C.C."/>
            <person name="Li W."/>
            <person name="Zhang Q.J."/>
            <person name="Zhang Y."/>
            <person name="Li K."/>
            <person name="Lu H.F."/>
            <person name="Shi C."/>
            <person name="Zhu S.T."/>
            <person name="Xiao Z.Y."/>
            <person name="Nan H."/>
            <person name="Yue Y."/>
            <person name="Zhu X.G."/>
            <person name="Wu Y."/>
            <person name="Hong X.N."/>
            <person name="Fan G.Y."/>
            <person name="Tong Y."/>
            <person name="Zhang D."/>
            <person name="Mao C.L."/>
            <person name="Liu Y.L."/>
            <person name="Hao S.J."/>
            <person name="Liu W.Q."/>
            <person name="Lv M.Q."/>
            <person name="Zhang H.B."/>
            <person name="Liu Y."/>
            <person name="Hu-Tang G.R."/>
            <person name="Wang J.P."/>
            <person name="Wang J.H."/>
            <person name="Sun Y.H."/>
            <person name="Ni S.B."/>
            <person name="Chen W.B."/>
            <person name="Zhang X.C."/>
            <person name="Jiao Y.N."/>
            <person name="Eichler E.E."/>
            <person name="Li G.H."/>
            <person name="Liu X."/>
            <person name="Gao L.Z."/>
        </authorList>
    </citation>
    <scope>NUCLEOTIDE SEQUENCE [LARGE SCALE GENOMIC DNA]</scope>
    <source>
        <strain evidence="9">cv. GT1</strain>
        <tissue evidence="8">Leaf</tissue>
    </source>
</reference>
<keyword evidence="5" id="KW-0378">Hydrolase</keyword>
<keyword evidence="9" id="KW-1185">Reference proteome</keyword>
<evidence type="ECO:0000256" key="1">
    <source>
        <dbReference type="ARBA" id="ARBA00004613"/>
    </source>
</evidence>
<evidence type="ECO:0000256" key="6">
    <source>
        <dbReference type="ARBA" id="ARBA00022963"/>
    </source>
</evidence>
<sequence length="182" mass="19765">MSFVSNRRRVIGITSQVLTILVLSEICIAIDIPANFVFGQEFSFEDFTPPYLAPTTVGSVVLRGVNYASGGGGILNHTGELFGGRINLDPQIDNFANTRQDIISRIGFENANTSCCYAAGRFGGLLPCGPTSKVCVDRSKYVFWDPYHPSDAANVIIARRLTDGDLNDISPMNIRQLSAVLT</sequence>
<comment type="subcellular location">
    <subcellularLocation>
        <location evidence="1">Secreted</location>
    </subcellularLocation>
</comment>
<organism evidence="8 9">
    <name type="scientific">Hevea brasiliensis</name>
    <name type="common">Para rubber tree</name>
    <name type="synonym">Siphonia brasiliensis</name>
    <dbReference type="NCBI Taxonomy" id="3981"/>
    <lineage>
        <taxon>Eukaryota</taxon>
        <taxon>Viridiplantae</taxon>
        <taxon>Streptophyta</taxon>
        <taxon>Embryophyta</taxon>
        <taxon>Tracheophyta</taxon>
        <taxon>Spermatophyta</taxon>
        <taxon>Magnoliopsida</taxon>
        <taxon>eudicotyledons</taxon>
        <taxon>Gunneridae</taxon>
        <taxon>Pentapetalae</taxon>
        <taxon>rosids</taxon>
        <taxon>fabids</taxon>
        <taxon>Malpighiales</taxon>
        <taxon>Euphorbiaceae</taxon>
        <taxon>Crotonoideae</taxon>
        <taxon>Micrandreae</taxon>
        <taxon>Hevea</taxon>
    </lineage>
</organism>
<dbReference type="Gene3D" id="3.40.50.1110">
    <property type="entry name" value="SGNH hydrolase"/>
    <property type="match status" value="2"/>
</dbReference>
<dbReference type="InterPro" id="IPR036514">
    <property type="entry name" value="SGNH_hydro_sf"/>
</dbReference>
<dbReference type="Proteomes" id="UP000467840">
    <property type="component" value="Chromosome 14"/>
</dbReference>
<dbReference type="PANTHER" id="PTHR45650">
    <property type="entry name" value="GDSL-LIKE LIPASE/ACYLHYDROLASE-RELATED"/>
    <property type="match status" value="1"/>
</dbReference>